<protein>
    <submittedName>
        <fullName evidence="1">Cell surface antigen Sca8</fullName>
    </submittedName>
</protein>
<reference evidence="1 2" key="1">
    <citation type="journal article" date="2006" name="PLoS Genet.">
        <title>Genome sequence of Rickettsia bellii illuminates the role of amoebae in gene exchanges between intracellular pathogens.</title>
        <authorList>
            <person name="Ogata H."/>
            <person name="La Scola B."/>
            <person name="Audic S."/>
            <person name="Renesto P."/>
            <person name="Blanc G."/>
            <person name="Robert C."/>
            <person name="Fournier P.-E."/>
            <person name="Claverie J.-M."/>
            <person name="Raoult D."/>
        </authorList>
    </citation>
    <scope>NUCLEOTIDE SEQUENCE [LARGE SCALE GENOMIC DNA]</scope>
    <source>
        <strain evidence="1 2">RML369-C</strain>
    </source>
</reference>
<evidence type="ECO:0000313" key="2">
    <source>
        <dbReference type="Proteomes" id="UP000001951"/>
    </source>
</evidence>
<proteinExistence type="predicted"/>
<dbReference type="HOGENOM" id="CLU_3065705_0_0_5"/>
<gene>
    <name evidence="1" type="ordered locus">RBE_0354</name>
</gene>
<dbReference type="Proteomes" id="UP000001951">
    <property type="component" value="Chromosome"/>
</dbReference>
<organism evidence="1 2">
    <name type="scientific">Rickettsia bellii (strain RML369-C)</name>
    <dbReference type="NCBI Taxonomy" id="336407"/>
    <lineage>
        <taxon>Bacteria</taxon>
        <taxon>Pseudomonadati</taxon>
        <taxon>Pseudomonadota</taxon>
        <taxon>Alphaproteobacteria</taxon>
        <taxon>Rickettsiales</taxon>
        <taxon>Rickettsiaceae</taxon>
        <taxon>Rickettsieae</taxon>
        <taxon>Rickettsia</taxon>
        <taxon>belli group</taxon>
    </lineage>
</organism>
<accession>Q1RJM9</accession>
<dbReference type="EMBL" id="CP000087">
    <property type="protein sequence ID" value="ABE04435.1"/>
    <property type="molecule type" value="Genomic_DNA"/>
</dbReference>
<name>Q1RJM9_RICBR</name>
<evidence type="ECO:0000313" key="1">
    <source>
        <dbReference type="EMBL" id="ABE04435.1"/>
    </source>
</evidence>
<sequence length="53" mass="6192">MPKNFMIQGMFAYNHNIVKSKINRLGTIANGKYKNNNYNFESLLSYNYLTAIK</sequence>
<dbReference type="KEGG" id="rbe:RBE_0354"/>
<dbReference type="AlphaFoldDB" id="Q1RJM9"/>